<accession>A0A1A8Z8S3</accession>
<organism evidence="1 2">
    <name type="scientific">Micromonospora auratinigra</name>
    <dbReference type="NCBI Taxonomy" id="261654"/>
    <lineage>
        <taxon>Bacteria</taxon>
        <taxon>Bacillati</taxon>
        <taxon>Actinomycetota</taxon>
        <taxon>Actinomycetes</taxon>
        <taxon>Micromonosporales</taxon>
        <taxon>Micromonosporaceae</taxon>
        <taxon>Micromonospora</taxon>
    </lineage>
</organism>
<evidence type="ECO:0000313" key="1">
    <source>
        <dbReference type="EMBL" id="SBT40199.1"/>
    </source>
</evidence>
<evidence type="ECO:0000313" key="2">
    <source>
        <dbReference type="Proteomes" id="UP000199385"/>
    </source>
</evidence>
<reference evidence="2" key="1">
    <citation type="submission" date="2016-06" db="EMBL/GenBank/DDBJ databases">
        <authorList>
            <person name="Varghese N."/>
            <person name="Submissions Spin"/>
        </authorList>
    </citation>
    <scope>NUCLEOTIDE SEQUENCE [LARGE SCALE GENOMIC DNA]</scope>
    <source>
        <strain evidence="2">DSM 44815</strain>
    </source>
</reference>
<dbReference type="Proteomes" id="UP000199385">
    <property type="component" value="Chromosome I"/>
</dbReference>
<dbReference type="EMBL" id="LT594323">
    <property type="protein sequence ID" value="SBT40199.1"/>
    <property type="molecule type" value="Genomic_DNA"/>
</dbReference>
<dbReference type="AlphaFoldDB" id="A0A1A8Z8S3"/>
<dbReference type="PATRIC" id="fig|261654.4.peg.1191"/>
<gene>
    <name evidence="1" type="ORF">GA0070611_1175</name>
</gene>
<name>A0A1A8Z8S3_9ACTN</name>
<keyword evidence="2" id="KW-1185">Reference proteome</keyword>
<sequence>MIPRAWLTQEHELRPGTEIFRSDRRFALEAYSASHGQLLLRSNPVEDEHETTIDLLFKPVRAVRILDGHTGLAISCAPAGEADEIMAALPGVRADRGYRVFLLQSEGRSDYVVSMAVGWEEGILPDVQGSFFHSADAYLPQWPTGPLFGINPEFNAASVQDLLAALDSAHPPPARRDRFRYVFVLMTEVGDGDSPRRSGAGVFLTRADAEEAARLLAPKVTSCWIETLPVAM</sequence>
<protein>
    <submittedName>
        <fullName evidence="1">Uncharacterized protein</fullName>
    </submittedName>
</protein>
<dbReference type="STRING" id="261654.GA0070611_1175"/>
<proteinExistence type="predicted"/>
<dbReference type="OrthoDB" id="5148951at2"/>
<dbReference type="RefSeq" id="WP_091658622.1">
    <property type="nucleotide sequence ID" value="NZ_LT594323.1"/>
</dbReference>